<dbReference type="Gene3D" id="1.25.10.10">
    <property type="entry name" value="Leucine-rich Repeat Variant"/>
    <property type="match status" value="1"/>
</dbReference>
<proteinExistence type="predicted"/>
<evidence type="ECO:0008006" key="4">
    <source>
        <dbReference type="Google" id="ProtNLM"/>
    </source>
</evidence>
<dbReference type="OrthoDB" id="257115at2"/>
<name>A0A518E1H6_9BACT</name>
<dbReference type="EMBL" id="CP036433">
    <property type="protein sequence ID" value="QDU97948.1"/>
    <property type="molecule type" value="Genomic_DNA"/>
</dbReference>
<organism evidence="2 3">
    <name type="scientific">Lignipirellula cremea</name>
    <dbReference type="NCBI Taxonomy" id="2528010"/>
    <lineage>
        <taxon>Bacteria</taxon>
        <taxon>Pseudomonadati</taxon>
        <taxon>Planctomycetota</taxon>
        <taxon>Planctomycetia</taxon>
        <taxon>Pirellulales</taxon>
        <taxon>Pirellulaceae</taxon>
        <taxon>Lignipirellula</taxon>
    </lineage>
</organism>
<keyword evidence="1" id="KW-0732">Signal</keyword>
<evidence type="ECO:0000256" key="1">
    <source>
        <dbReference type="SAM" id="SignalP"/>
    </source>
</evidence>
<dbReference type="SUPFAM" id="SSF48371">
    <property type="entry name" value="ARM repeat"/>
    <property type="match status" value="1"/>
</dbReference>
<evidence type="ECO:0000313" key="3">
    <source>
        <dbReference type="Proteomes" id="UP000317648"/>
    </source>
</evidence>
<dbReference type="PANTHER" id="PTHR12697">
    <property type="entry name" value="PBS LYASE HEAT-LIKE PROTEIN"/>
    <property type="match status" value="1"/>
</dbReference>
<dbReference type="PANTHER" id="PTHR12697:SF5">
    <property type="entry name" value="DEOXYHYPUSINE HYDROXYLASE"/>
    <property type="match status" value="1"/>
</dbReference>
<dbReference type="Proteomes" id="UP000317648">
    <property type="component" value="Chromosome"/>
</dbReference>
<sequence length="239" mass="25717" precursor="true">MQSKPEPRQKVWWRAMLGLCALSAALSAAIGCATWNPYNQKKWAEQEKKYGPSFPTRQEQMRALAVEIPSMPPDQQKKKADELTIQLRAESNALMRAEITQVLGVIPGPESLSGLKIAVKDADSHVRMAACKGLGLHGSAEAAAVLAQTLGSDSDLDVQLAATRALGETQGPQAIAGLGLALEDGNPALQYRAMQSMKNVSEEDFGNDVTKWREFARRTTPVDGETAIAAQPSASGTFR</sequence>
<protein>
    <recommendedName>
        <fullName evidence="4">HEAT repeat protein</fullName>
    </recommendedName>
</protein>
<dbReference type="Pfam" id="PF13646">
    <property type="entry name" value="HEAT_2"/>
    <property type="match status" value="1"/>
</dbReference>
<dbReference type="KEGG" id="lcre:Pla8534_58070"/>
<accession>A0A518E1H6</accession>
<dbReference type="SMART" id="SM00567">
    <property type="entry name" value="EZ_HEAT"/>
    <property type="match status" value="3"/>
</dbReference>
<evidence type="ECO:0000313" key="2">
    <source>
        <dbReference type="EMBL" id="QDU97948.1"/>
    </source>
</evidence>
<reference evidence="2 3" key="1">
    <citation type="submission" date="2019-02" db="EMBL/GenBank/DDBJ databases">
        <title>Deep-cultivation of Planctomycetes and their phenomic and genomic characterization uncovers novel biology.</title>
        <authorList>
            <person name="Wiegand S."/>
            <person name="Jogler M."/>
            <person name="Boedeker C."/>
            <person name="Pinto D."/>
            <person name="Vollmers J."/>
            <person name="Rivas-Marin E."/>
            <person name="Kohn T."/>
            <person name="Peeters S.H."/>
            <person name="Heuer A."/>
            <person name="Rast P."/>
            <person name="Oberbeckmann S."/>
            <person name="Bunk B."/>
            <person name="Jeske O."/>
            <person name="Meyerdierks A."/>
            <person name="Storesund J.E."/>
            <person name="Kallscheuer N."/>
            <person name="Luecker S."/>
            <person name="Lage O.M."/>
            <person name="Pohl T."/>
            <person name="Merkel B.J."/>
            <person name="Hornburger P."/>
            <person name="Mueller R.-W."/>
            <person name="Bruemmer F."/>
            <person name="Labrenz M."/>
            <person name="Spormann A.M."/>
            <person name="Op den Camp H."/>
            <person name="Overmann J."/>
            <person name="Amann R."/>
            <person name="Jetten M.S.M."/>
            <person name="Mascher T."/>
            <person name="Medema M.H."/>
            <person name="Devos D.P."/>
            <person name="Kaster A.-K."/>
            <person name="Ovreas L."/>
            <person name="Rohde M."/>
            <person name="Galperin M.Y."/>
            <person name="Jogler C."/>
        </authorList>
    </citation>
    <scope>NUCLEOTIDE SEQUENCE [LARGE SCALE GENOMIC DNA]</scope>
    <source>
        <strain evidence="2 3">Pla85_3_4</strain>
    </source>
</reference>
<dbReference type="InterPro" id="IPR004155">
    <property type="entry name" value="PBS_lyase_HEAT"/>
</dbReference>
<dbReference type="InterPro" id="IPR011989">
    <property type="entry name" value="ARM-like"/>
</dbReference>
<dbReference type="PROSITE" id="PS51257">
    <property type="entry name" value="PROKAR_LIPOPROTEIN"/>
    <property type="match status" value="1"/>
</dbReference>
<keyword evidence="3" id="KW-1185">Reference proteome</keyword>
<gene>
    <name evidence="2" type="ORF">Pla8534_58070</name>
</gene>
<dbReference type="RefSeq" id="WP_145056768.1">
    <property type="nucleotide sequence ID" value="NZ_CP036433.1"/>
</dbReference>
<dbReference type="InterPro" id="IPR016024">
    <property type="entry name" value="ARM-type_fold"/>
</dbReference>
<dbReference type="AlphaFoldDB" id="A0A518E1H6"/>
<feature type="signal peptide" evidence="1">
    <location>
        <begin position="1"/>
        <end position="28"/>
    </location>
</feature>
<dbReference type="GO" id="GO:0016491">
    <property type="term" value="F:oxidoreductase activity"/>
    <property type="evidence" value="ECO:0007669"/>
    <property type="project" value="TreeGrafter"/>
</dbReference>
<feature type="chain" id="PRO_5021813837" description="HEAT repeat protein" evidence="1">
    <location>
        <begin position="29"/>
        <end position="239"/>
    </location>
</feature>